<feature type="transmembrane region" description="Helical" evidence="1">
    <location>
        <begin position="525"/>
        <end position="544"/>
    </location>
</feature>
<feature type="transmembrane region" description="Helical" evidence="1">
    <location>
        <begin position="500"/>
        <end position="518"/>
    </location>
</feature>
<evidence type="ECO:0000313" key="4">
    <source>
        <dbReference type="EMBL" id="KAK8892503.1"/>
    </source>
</evidence>
<dbReference type="Proteomes" id="UP001470230">
    <property type="component" value="Unassembled WGS sequence"/>
</dbReference>
<name>A0ABR2GLN9_9EUKA</name>
<keyword evidence="5" id="KW-1185">Reference proteome</keyword>
<feature type="transmembrane region" description="Helical" evidence="1">
    <location>
        <begin position="12"/>
        <end position="29"/>
    </location>
</feature>
<accession>A0ABR2GLN9</accession>
<keyword evidence="1 3" id="KW-0812">Transmembrane</keyword>
<dbReference type="PANTHER" id="PTHR14795:SF0">
    <property type="entry name" value="TRANSMEMBRANE PROTEIN 62"/>
    <property type="match status" value="1"/>
</dbReference>
<reference evidence="3 5" key="1">
    <citation type="submission" date="2024-04" db="EMBL/GenBank/DDBJ databases">
        <title>Tritrichomonas musculus Genome.</title>
        <authorList>
            <person name="Alves-Ferreira E."/>
            <person name="Grigg M."/>
            <person name="Lorenzi H."/>
            <person name="Galac M."/>
        </authorList>
    </citation>
    <scope>NUCLEOTIDE SEQUENCE [LARGE SCALE GENOMIC DNA]</scope>
    <source>
        <strain evidence="3 5">EAF2021</strain>
    </source>
</reference>
<dbReference type="Pfam" id="PF00149">
    <property type="entry name" value="Metallophos"/>
    <property type="match status" value="1"/>
</dbReference>
<comment type="caution">
    <text evidence="3">The sequence shown here is derived from an EMBL/GenBank/DDBJ whole genome shotgun (WGS) entry which is preliminary data.</text>
</comment>
<evidence type="ECO:0000259" key="2">
    <source>
        <dbReference type="Pfam" id="PF00149"/>
    </source>
</evidence>
<keyword evidence="1" id="KW-1133">Transmembrane helix</keyword>
<dbReference type="EMBL" id="JAPFFF010000289">
    <property type="protein sequence ID" value="KAK8834839.1"/>
    <property type="molecule type" value="Genomic_DNA"/>
</dbReference>
<dbReference type="Gene3D" id="3.60.21.10">
    <property type="match status" value="1"/>
</dbReference>
<feature type="transmembrane region" description="Helical" evidence="1">
    <location>
        <begin position="439"/>
        <end position="462"/>
    </location>
</feature>
<feature type="domain" description="Calcineurin-like phosphoesterase" evidence="2">
    <location>
        <begin position="61"/>
        <end position="284"/>
    </location>
</feature>
<evidence type="ECO:0000256" key="1">
    <source>
        <dbReference type="SAM" id="Phobius"/>
    </source>
</evidence>
<protein>
    <submittedName>
        <fullName evidence="3">Transmembrane protein 62</fullName>
    </submittedName>
</protein>
<dbReference type="InterPro" id="IPR029052">
    <property type="entry name" value="Metallo-depent_PP-like"/>
</dbReference>
<proteinExistence type="predicted"/>
<organism evidence="3 5">
    <name type="scientific">Tritrichomonas musculus</name>
    <dbReference type="NCBI Taxonomy" id="1915356"/>
    <lineage>
        <taxon>Eukaryota</taxon>
        <taxon>Metamonada</taxon>
        <taxon>Parabasalia</taxon>
        <taxon>Tritrichomonadida</taxon>
        <taxon>Tritrichomonadidae</taxon>
        <taxon>Tritrichomonas</taxon>
    </lineage>
</organism>
<evidence type="ECO:0000313" key="5">
    <source>
        <dbReference type="Proteomes" id="UP001470230"/>
    </source>
</evidence>
<dbReference type="SUPFAM" id="SSF56300">
    <property type="entry name" value="Metallo-dependent phosphatases"/>
    <property type="match status" value="1"/>
</dbReference>
<dbReference type="PANTHER" id="PTHR14795">
    <property type="entry name" value="HELICASE RELATED"/>
    <property type="match status" value="1"/>
</dbReference>
<sequence length="708" mass="82222">MKCETSFRVIPYFLSQYLFFIVIMLSFALSNQSTSTHIAEERYCSSSDGRYWSDNYDPDYFYHMTDVHITHYIQFTLDNFEKSLQVGASFKSKSVLITGDLVDNYDLPFYPSQIQETKQILEDWIQYSEMAKKYSQNFERIIESFGNHDVPRIFSKDSDDFYYSKYSMIAKWHNNFTLPNDTYDIFTENIGNFTFLVLNPIFFPIPPLPFNYYIHAPTEYIKKVEDVLNNIPIDRNVILSTHYQGPVWSKWYIPLTISTSTNRFFSTILQNKKVKMLLTGHNHGANRMVMHYGDSFEVCASDLRYNSKSGLVTNDNGNIIYHWFSIDKPTYSFVTFPAPIDQTTSRTECSIQKVRVITFLKNSENQSYVEIDGKTLKLQPVRKLANNNDAWLLEADTSFLTNGRHHLKLVGEEEEEFEFLIGPSSKIESTKELLYDDMLWAHLQWIGLIILIAVFLCVTFPIPSNKYLSFDGYWRWINKSDNFSHHNSLNKNTSTVSKDVIYWLFSVFLGFIGIRSRVMKLPEKLRIGLFISVLVSLFLPVFTFDVEGHFGFMFIFGYFLGDGSGKYSPYNGFGGYLSHVFGIFEMRYEEWCPFLGFFYFAVAVVPVILFASSLGMKPANEKESWLQIVDLAVLFGSLAGGFAICFDAFLLLCERKCALLSPFILFPFSWMIVFAVFFFIRKKERNDESSYQSNYSLRNLSSGRLISN</sequence>
<feature type="transmembrane region" description="Helical" evidence="1">
    <location>
        <begin position="658"/>
        <end position="680"/>
    </location>
</feature>
<evidence type="ECO:0000313" key="3">
    <source>
        <dbReference type="EMBL" id="KAK8834839.1"/>
    </source>
</evidence>
<gene>
    <name evidence="3" type="ORF">M9Y10_021497</name>
    <name evidence="4" type="ORF">M9Y10_029734</name>
</gene>
<feature type="transmembrane region" description="Helical" evidence="1">
    <location>
        <begin position="628"/>
        <end position="652"/>
    </location>
</feature>
<feature type="transmembrane region" description="Helical" evidence="1">
    <location>
        <begin position="594"/>
        <end position="616"/>
    </location>
</feature>
<dbReference type="InterPro" id="IPR004843">
    <property type="entry name" value="Calcineurin-like_PHP"/>
</dbReference>
<keyword evidence="1" id="KW-0472">Membrane</keyword>
<dbReference type="EMBL" id="JAPFFF010000004">
    <property type="protein sequence ID" value="KAK8892503.1"/>
    <property type="molecule type" value="Genomic_DNA"/>
</dbReference>